<dbReference type="InterPro" id="IPR040234">
    <property type="entry name" value="QC/QCL"/>
</dbReference>
<dbReference type="OrthoDB" id="3907302at2759"/>
<organism evidence="7 8">
    <name type="scientific">Allomyces macrogynus (strain ATCC 38327)</name>
    <name type="common">Allomyces javanicus var. macrogynus</name>
    <dbReference type="NCBI Taxonomy" id="578462"/>
    <lineage>
        <taxon>Eukaryota</taxon>
        <taxon>Fungi</taxon>
        <taxon>Fungi incertae sedis</taxon>
        <taxon>Blastocladiomycota</taxon>
        <taxon>Blastocladiomycetes</taxon>
        <taxon>Blastocladiales</taxon>
        <taxon>Blastocladiaceae</taxon>
        <taxon>Allomyces</taxon>
    </lineage>
</organism>
<feature type="transmembrane region" description="Helical" evidence="5">
    <location>
        <begin position="54"/>
        <end position="73"/>
    </location>
</feature>
<dbReference type="EC" id="3.4.-.-" evidence="3"/>
<evidence type="ECO:0000256" key="3">
    <source>
        <dbReference type="RuleBase" id="RU361240"/>
    </source>
</evidence>
<keyword evidence="3" id="KW-0479">Metal-binding</keyword>
<evidence type="ECO:0000256" key="2">
    <source>
        <dbReference type="ARBA" id="ARBA00023315"/>
    </source>
</evidence>
<keyword evidence="3" id="KW-0378">Hydrolase</keyword>
<sequence>MIPPATTMKPTLVSDLTSPDEKRARSLPWSSPSRASAFDPVLARVAATWTWARFVPVAVALVTIVTLAIVHLATCLASRDAILDASVRLPSTVRNTVTEYPEPIYATLLRLRGVQPVPESASDGDRATAAKSTTVWTRMLPPLLVPRVPGTVTHAEARAHLAAHLERIGFHVELDHFNATTPMGVKPMANVIATWDRHAPKRLVLAAHYDSKYFSRWEFIGAIDAAASCAILLDVAETVAPALHATKTDTTLQLVFFDGEEAWGPISESNSIYGSRHLAATWAATSAPSGGTDTMLDTITTFVLLDLLGSRSAPIRNQHLETTAQFQSLIDVEADLRARRFLTAAANTSMTYFEETFERRHIQDDQIPFWQAGVPVVHAIPLPFPDVWHTVRDTVDALDPVIVVDLARVFAAFAVEELRLQAPAPVARDVTARMWREWSMLGRK</sequence>
<dbReference type="GO" id="GO:0006508">
    <property type="term" value="P:proteolysis"/>
    <property type="evidence" value="ECO:0007669"/>
    <property type="project" value="UniProtKB-KW"/>
</dbReference>
<dbReference type="GO" id="GO:0016603">
    <property type="term" value="F:glutaminyl-peptide cyclotransferase activity"/>
    <property type="evidence" value="ECO:0007669"/>
    <property type="project" value="TreeGrafter"/>
</dbReference>
<dbReference type="AlphaFoldDB" id="A0A0L0T9C0"/>
<feature type="domain" description="Peptidase M28" evidence="6">
    <location>
        <begin position="190"/>
        <end position="413"/>
    </location>
</feature>
<dbReference type="Proteomes" id="UP000054350">
    <property type="component" value="Unassembled WGS sequence"/>
</dbReference>
<dbReference type="OMA" id="NQRTHQL"/>
<dbReference type="Pfam" id="PF04389">
    <property type="entry name" value="Peptidase_M28"/>
    <property type="match status" value="1"/>
</dbReference>
<keyword evidence="3" id="KW-0862">Zinc</keyword>
<dbReference type="InterPro" id="IPR007484">
    <property type="entry name" value="Peptidase_M28"/>
</dbReference>
<dbReference type="PANTHER" id="PTHR12283">
    <property type="entry name" value="GLUTAMINYL-PEPTIDE CYCLOTRANSFERASE"/>
    <property type="match status" value="1"/>
</dbReference>
<keyword evidence="2" id="KW-0012">Acyltransferase</keyword>
<dbReference type="SUPFAM" id="SSF53187">
    <property type="entry name" value="Zn-dependent exopeptidases"/>
    <property type="match status" value="1"/>
</dbReference>
<evidence type="ECO:0000256" key="1">
    <source>
        <dbReference type="ARBA" id="ARBA00022679"/>
    </source>
</evidence>
<keyword evidence="5" id="KW-0472">Membrane</keyword>
<evidence type="ECO:0000313" key="8">
    <source>
        <dbReference type="Proteomes" id="UP000054350"/>
    </source>
</evidence>
<reference evidence="8" key="2">
    <citation type="submission" date="2009-11" db="EMBL/GenBank/DDBJ databases">
        <title>The Genome Sequence of Allomyces macrogynus strain ATCC 38327.</title>
        <authorList>
            <consortium name="The Broad Institute Genome Sequencing Platform"/>
            <person name="Russ C."/>
            <person name="Cuomo C."/>
            <person name="Shea T."/>
            <person name="Young S.K."/>
            <person name="Zeng Q."/>
            <person name="Koehrsen M."/>
            <person name="Haas B."/>
            <person name="Borodovsky M."/>
            <person name="Guigo R."/>
            <person name="Alvarado L."/>
            <person name="Berlin A."/>
            <person name="Borenstein D."/>
            <person name="Chen Z."/>
            <person name="Engels R."/>
            <person name="Freedman E."/>
            <person name="Gellesch M."/>
            <person name="Goldberg J."/>
            <person name="Griggs A."/>
            <person name="Gujja S."/>
            <person name="Heiman D."/>
            <person name="Hepburn T."/>
            <person name="Howarth C."/>
            <person name="Jen D."/>
            <person name="Larson L."/>
            <person name="Lewis B."/>
            <person name="Mehta T."/>
            <person name="Park D."/>
            <person name="Pearson M."/>
            <person name="Roberts A."/>
            <person name="Saif S."/>
            <person name="Shenoy N."/>
            <person name="Sisk P."/>
            <person name="Stolte C."/>
            <person name="Sykes S."/>
            <person name="Walk T."/>
            <person name="White J."/>
            <person name="Yandava C."/>
            <person name="Burger G."/>
            <person name="Gray M.W."/>
            <person name="Holland P.W.H."/>
            <person name="King N."/>
            <person name="Lang F.B.F."/>
            <person name="Roger A.J."/>
            <person name="Ruiz-Trillo I."/>
            <person name="Lander E."/>
            <person name="Nusbaum C."/>
        </authorList>
    </citation>
    <scope>NUCLEOTIDE SEQUENCE [LARGE SCALE GENOMIC DNA]</scope>
    <source>
        <strain evidence="8">ATCC 38327</strain>
    </source>
</reference>
<keyword evidence="1" id="KW-0808">Transferase</keyword>
<dbReference type="GO" id="GO:0008233">
    <property type="term" value="F:peptidase activity"/>
    <property type="evidence" value="ECO:0007669"/>
    <property type="project" value="UniProtKB-KW"/>
</dbReference>
<reference evidence="7 8" key="1">
    <citation type="submission" date="2009-11" db="EMBL/GenBank/DDBJ databases">
        <title>Annotation of Allomyces macrogynus ATCC 38327.</title>
        <authorList>
            <consortium name="The Broad Institute Genome Sequencing Platform"/>
            <person name="Russ C."/>
            <person name="Cuomo C."/>
            <person name="Burger G."/>
            <person name="Gray M.W."/>
            <person name="Holland P.W.H."/>
            <person name="King N."/>
            <person name="Lang F.B.F."/>
            <person name="Roger A.J."/>
            <person name="Ruiz-Trillo I."/>
            <person name="Young S.K."/>
            <person name="Zeng Q."/>
            <person name="Gargeya S."/>
            <person name="Fitzgerald M."/>
            <person name="Haas B."/>
            <person name="Abouelleil A."/>
            <person name="Alvarado L."/>
            <person name="Arachchi H.M."/>
            <person name="Berlin A."/>
            <person name="Chapman S.B."/>
            <person name="Gearin G."/>
            <person name="Goldberg J."/>
            <person name="Griggs A."/>
            <person name="Gujja S."/>
            <person name="Hansen M."/>
            <person name="Heiman D."/>
            <person name="Howarth C."/>
            <person name="Larimer J."/>
            <person name="Lui A."/>
            <person name="MacDonald P.J.P."/>
            <person name="McCowen C."/>
            <person name="Montmayeur A."/>
            <person name="Murphy C."/>
            <person name="Neiman D."/>
            <person name="Pearson M."/>
            <person name="Priest M."/>
            <person name="Roberts A."/>
            <person name="Saif S."/>
            <person name="Shea T."/>
            <person name="Sisk P."/>
            <person name="Stolte C."/>
            <person name="Sykes S."/>
            <person name="Wortman J."/>
            <person name="Nusbaum C."/>
            <person name="Birren B."/>
        </authorList>
    </citation>
    <scope>NUCLEOTIDE SEQUENCE [LARGE SCALE GENOMIC DNA]</scope>
    <source>
        <strain evidence="7 8">ATCC 38327</strain>
    </source>
</reference>
<feature type="region of interest" description="Disordered" evidence="4">
    <location>
        <begin position="1"/>
        <end position="33"/>
    </location>
</feature>
<name>A0A0L0T9C0_ALLM3</name>
<gene>
    <name evidence="7" type="ORF">AMAG_15549</name>
</gene>
<dbReference type="PANTHER" id="PTHR12283:SF6">
    <property type="entry name" value="GLUTAMINYL-PEPTIDE CYCLOTRANSFERASE-RELATED"/>
    <property type="match status" value="1"/>
</dbReference>
<evidence type="ECO:0000313" key="7">
    <source>
        <dbReference type="EMBL" id="KNE71310.1"/>
    </source>
</evidence>
<evidence type="ECO:0000259" key="6">
    <source>
        <dbReference type="Pfam" id="PF04389"/>
    </source>
</evidence>
<keyword evidence="3" id="KW-0645">Protease</keyword>
<dbReference type="VEuPathDB" id="FungiDB:AMAG_15549"/>
<keyword evidence="5" id="KW-0812">Transmembrane</keyword>
<dbReference type="STRING" id="578462.A0A0L0T9C0"/>
<dbReference type="EMBL" id="GG745371">
    <property type="protein sequence ID" value="KNE71310.1"/>
    <property type="molecule type" value="Genomic_DNA"/>
</dbReference>
<accession>A0A0L0T9C0</accession>
<dbReference type="Gene3D" id="3.40.630.10">
    <property type="entry name" value="Zn peptidases"/>
    <property type="match status" value="1"/>
</dbReference>
<dbReference type="eggNOG" id="KOG3946">
    <property type="taxonomic scope" value="Eukaryota"/>
</dbReference>
<evidence type="ECO:0000256" key="4">
    <source>
        <dbReference type="SAM" id="MobiDB-lite"/>
    </source>
</evidence>
<keyword evidence="5" id="KW-1133">Transmembrane helix</keyword>
<dbReference type="GO" id="GO:0008270">
    <property type="term" value="F:zinc ion binding"/>
    <property type="evidence" value="ECO:0007669"/>
    <property type="project" value="TreeGrafter"/>
</dbReference>
<evidence type="ECO:0000256" key="5">
    <source>
        <dbReference type="SAM" id="Phobius"/>
    </source>
</evidence>
<keyword evidence="8" id="KW-1185">Reference proteome</keyword>
<proteinExistence type="inferred from homology"/>
<protein>
    <recommendedName>
        <fullName evidence="3">Peptide hydrolase</fullName>
        <ecNumber evidence="3">3.4.-.-</ecNumber>
    </recommendedName>
</protein>
<comment type="similarity">
    <text evidence="3">Belongs to the peptidase M28 family.</text>
</comment>